<dbReference type="RefSeq" id="WP_091445459.1">
    <property type="nucleotide sequence ID" value="NZ_FOIE01000006.1"/>
</dbReference>
<keyword evidence="3" id="KW-1185">Reference proteome</keyword>
<dbReference type="CDD" id="cd07302">
    <property type="entry name" value="CHD"/>
    <property type="match status" value="1"/>
</dbReference>
<proteinExistence type="predicted"/>
<dbReference type="OrthoDB" id="310836at2"/>
<gene>
    <name evidence="2" type="ORF">SAMN04488546_3049</name>
</gene>
<evidence type="ECO:0000259" key="1">
    <source>
        <dbReference type="PROSITE" id="PS50125"/>
    </source>
</evidence>
<dbReference type="EMBL" id="FOIE01000006">
    <property type="protein sequence ID" value="SET62652.1"/>
    <property type="molecule type" value="Genomic_DNA"/>
</dbReference>
<dbReference type="Gene3D" id="3.30.70.1230">
    <property type="entry name" value="Nucleotide cyclase"/>
    <property type="match status" value="1"/>
</dbReference>
<dbReference type="GO" id="GO:0004016">
    <property type="term" value="F:adenylate cyclase activity"/>
    <property type="evidence" value="ECO:0007669"/>
    <property type="project" value="UniProtKB-ARBA"/>
</dbReference>
<dbReference type="Proteomes" id="UP000198507">
    <property type="component" value="Unassembled WGS sequence"/>
</dbReference>
<dbReference type="SMART" id="SM00044">
    <property type="entry name" value="CYCc"/>
    <property type="match status" value="1"/>
</dbReference>
<dbReference type="GO" id="GO:0009190">
    <property type="term" value="P:cyclic nucleotide biosynthetic process"/>
    <property type="evidence" value="ECO:0007669"/>
    <property type="project" value="InterPro"/>
</dbReference>
<dbReference type="SUPFAM" id="SSF55073">
    <property type="entry name" value="Nucleotide cyclase"/>
    <property type="match status" value="1"/>
</dbReference>
<organism evidence="2 3">
    <name type="scientific">Geodermatophilus poikilotrophus</name>
    <dbReference type="NCBI Taxonomy" id="1333667"/>
    <lineage>
        <taxon>Bacteria</taxon>
        <taxon>Bacillati</taxon>
        <taxon>Actinomycetota</taxon>
        <taxon>Actinomycetes</taxon>
        <taxon>Geodermatophilales</taxon>
        <taxon>Geodermatophilaceae</taxon>
        <taxon>Geodermatophilus</taxon>
    </lineage>
</organism>
<accession>A0A1I0FWL8</accession>
<evidence type="ECO:0000313" key="2">
    <source>
        <dbReference type="EMBL" id="SET62652.1"/>
    </source>
</evidence>
<feature type="domain" description="Guanylate cyclase" evidence="1">
    <location>
        <begin position="181"/>
        <end position="289"/>
    </location>
</feature>
<reference evidence="3" key="1">
    <citation type="submission" date="2016-10" db="EMBL/GenBank/DDBJ databases">
        <authorList>
            <person name="Varghese N."/>
            <person name="Submissions S."/>
        </authorList>
    </citation>
    <scope>NUCLEOTIDE SEQUENCE [LARGE SCALE GENOMIC DNA]</scope>
    <source>
        <strain evidence="3">DSM 44209</strain>
    </source>
</reference>
<dbReference type="Pfam" id="PF00211">
    <property type="entry name" value="Guanylate_cyc"/>
    <property type="match status" value="1"/>
</dbReference>
<dbReference type="InterPro" id="IPR029787">
    <property type="entry name" value="Nucleotide_cyclase"/>
</dbReference>
<dbReference type="GO" id="GO:0035556">
    <property type="term" value="P:intracellular signal transduction"/>
    <property type="evidence" value="ECO:0007669"/>
    <property type="project" value="InterPro"/>
</dbReference>
<sequence length="354" mass="37813">MYRTLGQVHDEDGTRRTEPAAELDRLLLGGRRRYTRAQVAALSGMPPDGFRRLWHALGFREAAEDDAAFTDGDVAALHALADLVEAGFVVPGTEASFARALAQPLARLADWQNALLTGALARDRDGGPARPGSTPGDVPPAVDALLSLLREVQDHVWRRHLAAAVERAPAAPAGGEERELAVGFADLVGYTTRTRGMSGAELAVMVEDFEATAAEVVARGGGRVVKTVGDGVLFTAADPAAAAEIGLSLPERWGAVDRPPLRVGLAHGRVLTRLGDVYSSVVNLASRLTTVARAGSVLVDRELAARLRQHPGYRIEPLHRRSVRGFDDLQPWLVSRCSEAEEPPDPAAPPDRPL</sequence>
<dbReference type="AlphaFoldDB" id="A0A1I0FWL8"/>
<protein>
    <submittedName>
        <fullName evidence="2">Adenylate cyclase</fullName>
    </submittedName>
</protein>
<dbReference type="PROSITE" id="PS50125">
    <property type="entry name" value="GUANYLATE_CYCLASE_2"/>
    <property type="match status" value="1"/>
</dbReference>
<dbReference type="InterPro" id="IPR001054">
    <property type="entry name" value="A/G_cyclase"/>
</dbReference>
<evidence type="ECO:0000313" key="3">
    <source>
        <dbReference type="Proteomes" id="UP000198507"/>
    </source>
</evidence>
<name>A0A1I0FWL8_9ACTN</name>